<dbReference type="OrthoDB" id="550163at2759"/>
<feature type="compositionally biased region" description="Low complexity" evidence="1">
    <location>
        <begin position="121"/>
        <end position="164"/>
    </location>
</feature>
<name>A0A150GAH7_GONPE</name>
<proteinExistence type="predicted"/>
<feature type="region of interest" description="Disordered" evidence="1">
    <location>
        <begin position="112"/>
        <end position="175"/>
    </location>
</feature>
<dbReference type="AlphaFoldDB" id="A0A150GAH7"/>
<evidence type="ECO:0000313" key="3">
    <source>
        <dbReference type="Proteomes" id="UP000075714"/>
    </source>
</evidence>
<evidence type="ECO:0000256" key="1">
    <source>
        <dbReference type="SAM" id="MobiDB-lite"/>
    </source>
</evidence>
<organism evidence="2 3">
    <name type="scientific">Gonium pectorale</name>
    <name type="common">Green alga</name>
    <dbReference type="NCBI Taxonomy" id="33097"/>
    <lineage>
        <taxon>Eukaryota</taxon>
        <taxon>Viridiplantae</taxon>
        <taxon>Chlorophyta</taxon>
        <taxon>core chlorophytes</taxon>
        <taxon>Chlorophyceae</taxon>
        <taxon>CS clade</taxon>
        <taxon>Chlamydomonadales</taxon>
        <taxon>Volvocaceae</taxon>
        <taxon>Gonium</taxon>
    </lineage>
</organism>
<evidence type="ECO:0000313" key="2">
    <source>
        <dbReference type="EMBL" id="KXZ46773.1"/>
    </source>
</evidence>
<reference evidence="3" key="1">
    <citation type="journal article" date="2016" name="Nat. Commun.">
        <title>The Gonium pectorale genome demonstrates co-option of cell cycle regulation during the evolution of multicellularity.</title>
        <authorList>
            <person name="Hanschen E.R."/>
            <person name="Marriage T.N."/>
            <person name="Ferris P.J."/>
            <person name="Hamaji T."/>
            <person name="Toyoda A."/>
            <person name="Fujiyama A."/>
            <person name="Neme R."/>
            <person name="Noguchi H."/>
            <person name="Minakuchi Y."/>
            <person name="Suzuki M."/>
            <person name="Kawai-Toyooka H."/>
            <person name="Smith D.R."/>
            <person name="Sparks H."/>
            <person name="Anderson J."/>
            <person name="Bakaric R."/>
            <person name="Luria V."/>
            <person name="Karger A."/>
            <person name="Kirschner M.W."/>
            <person name="Durand P.M."/>
            <person name="Michod R.E."/>
            <person name="Nozaki H."/>
            <person name="Olson B.J."/>
        </authorList>
    </citation>
    <scope>NUCLEOTIDE SEQUENCE [LARGE SCALE GENOMIC DNA]</scope>
    <source>
        <strain evidence="3">NIES-2863</strain>
    </source>
</reference>
<sequence>MLAFGLLLDPEQLSKDGGNSASAGARSRLAKATGGGPADEAWQDVDCEVFTPDALLDSSTLSHLEQELSSGGRKSLDTSQLLRSCGCDVDELLGGSSGSSSELSRRQAWLASGVLAPAPPTSTATRRIARPTAPAVPHSGNLRSSTRPSGGAPSSPPAAAAAATGGPGAPNEPIADEMLYRIERALSSGAMRPQQATQLLSSYGYDLEKLLEEELGAGPGPQARA</sequence>
<protein>
    <submittedName>
        <fullName evidence="2">Uncharacterized protein</fullName>
    </submittedName>
</protein>
<dbReference type="Proteomes" id="UP000075714">
    <property type="component" value="Unassembled WGS sequence"/>
</dbReference>
<comment type="caution">
    <text evidence="2">The sequence shown here is derived from an EMBL/GenBank/DDBJ whole genome shotgun (WGS) entry which is preliminary data.</text>
</comment>
<feature type="region of interest" description="Disordered" evidence="1">
    <location>
        <begin position="1"/>
        <end position="38"/>
    </location>
</feature>
<keyword evidence="3" id="KW-1185">Reference proteome</keyword>
<dbReference type="EMBL" id="LSYV01000042">
    <property type="protein sequence ID" value="KXZ46773.1"/>
    <property type="molecule type" value="Genomic_DNA"/>
</dbReference>
<accession>A0A150GAH7</accession>
<gene>
    <name evidence="2" type="ORF">GPECTOR_41g738</name>
</gene>